<protein>
    <submittedName>
        <fullName evidence="2">Uncharacterized protein</fullName>
    </submittedName>
</protein>
<reference evidence="2" key="1">
    <citation type="submission" date="2014-05" db="EMBL/GenBank/DDBJ databases">
        <title>The transcriptome of the halophilic microalga Tetraselmis sp. GSL018 isolated from the Great Salt Lake, Utah.</title>
        <authorList>
            <person name="Jinkerson R.E."/>
            <person name="D'Adamo S."/>
            <person name="Posewitz M.C."/>
        </authorList>
    </citation>
    <scope>NUCLEOTIDE SEQUENCE</scope>
    <source>
        <strain evidence="2">GSL018</strain>
    </source>
</reference>
<gene>
    <name evidence="2" type="ORF">TSPGSL018_14734</name>
</gene>
<evidence type="ECO:0000313" key="2">
    <source>
        <dbReference type="EMBL" id="JAC78594.1"/>
    </source>
</evidence>
<evidence type="ECO:0000256" key="1">
    <source>
        <dbReference type="SAM" id="Phobius"/>
    </source>
</evidence>
<keyword evidence="1" id="KW-1133">Transmembrane helix</keyword>
<dbReference type="EMBL" id="GBEZ01006823">
    <property type="protein sequence ID" value="JAC78594.1"/>
    <property type="molecule type" value="Transcribed_RNA"/>
</dbReference>
<feature type="transmembrane region" description="Helical" evidence="1">
    <location>
        <begin position="12"/>
        <end position="32"/>
    </location>
</feature>
<sequence length="66" mass="7847">MVFYGTDGCPTQIFSVFTKFILDIPLYFRLFYRIFFRSISVFEYFTPLRLLAESFDTAALFHVLLT</sequence>
<accession>A0A061S6H4</accession>
<keyword evidence="1" id="KW-0472">Membrane</keyword>
<name>A0A061S6H4_9CHLO</name>
<dbReference type="AlphaFoldDB" id="A0A061S6H4"/>
<proteinExistence type="predicted"/>
<organism evidence="2">
    <name type="scientific">Tetraselmis sp. GSL018</name>
    <dbReference type="NCBI Taxonomy" id="582737"/>
    <lineage>
        <taxon>Eukaryota</taxon>
        <taxon>Viridiplantae</taxon>
        <taxon>Chlorophyta</taxon>
        <taxon>core chlorophytes</taxon>
        <taxon>Chlorodendrophyceae</taxon>
        <taxon>Chlorodendrales</taxon>
        <taxon>Chlorodendraceae</taxon>
        <taxon>Tetraselmis</taxon>
    </lineage>
</organism>
<keyword evidence="1" id="KW-0812">Transmembrane</keyword>